<proteinExistence type="predicted"/>
<sequence>MPELSHLRAVSPHLTVPGGDGRGGGLRSAASRFALLPLRLFLGVTFLYAGIDKFTDAGPFTGTMSLDAMTTMLESTRDRAAFDGIHALVLANPGPFTHGVAITEIAVGAAVLLGVLTRLAAAVGALLAASFWLTVSWSATPYYFGADLPLLAGFLTLLLAGSGPFAVGRLRSPGRRRGL</sequence>
<feature type="transmembrane region" description="Helical" evidence="5">
    <location>
        <begin position="150"/>
        <end position="167"/>
    </location>
</feature>
<dbReference type="EMBL" id="BAAAMJ010000031">
    <property type="protein sequence ID" value="GAA1920721.1"/>
    <property type="molecule type" value="Genomic_DNA"/>
</dbReference>
<accession>A0ABN2PFX6</accession>
<keyword evidence="4 5" id="KW-0472">Membrane</keyword>
<evidence type="ECO:0000256" key="1">
    <source>
        <dbReference type="ARBA" id="ARBA00004141"/>
    </source>
</evidence>
<evidence type="ECO:0000256" key="3">
    <source>
        <dbReference type="ARBA" id="ARBA00022989"/>
    </source>
</evidence>
<organism evidence="6 7">
    <name type="scientific">Streptomyces sodiiphilus</name>
    <dbReference type="NCBI Taxonomy" id="226217"/>
    <lineage>
        <taxon>Bacteria</taxon>
        <taxon>Bacillati</taxon>
        <taxon>Actinomycetota</taxon>
        <taxon>Actinomycetes</taxon>
        <taxon>Kitasatosporales</taxon>
        <taxon>Streptomycetaceae</taxon>
        <taxon>Streptomyces</taxon>
    </lineage>
</organism>
<comment type="subcellular location">
    <subcellularLocation>
        <location evidence="1">Membrane</location>
        <topology evidence="1">Multi-pass membrane protein</topology>
    </subcellularLocation>
</comment>
<keyword evidence="3 5" id="KW-1133">Transmembrane helix</keyword>
<feature type="transmembrane region" description="Helical" evidence="5">
    <location>
        <begin position="33"/>
        <end position="51"/>
    </location>
</feature>
<dbReference type="PANTHER" id="PTHR39157:SF1">
    <property type="entry name" value="DOXX FAMILY PROTEIN"/>
    <property type="match status" value="1"/>
</dbReference>
<comment type="caution">
    <text evidence="6">The sequence shown here is derived from an EMBL/GenBank/DDBJ whole genome shotgun (WGS) entry which is preliminary data.</text>
</comment>
<keyword evidence="2 5" id="KW-0812">Transmembrane</keyword>
<evidence type="ECO:0000313" key="7">
    <source>
        <dbReference type="Proteomes" id="UP001501303"/>
    </source>
</evidence>
<name>A0ABN2PFX6_9ACTN</name>
<dbReference type="Proteomes" id="UP001501303">
    <property type="component" value="Unassembled WGS sequence"/>
</dbReference>
<dbReference type="PANTHER" id="PTHR39157">
    <property type="entry name" value="INTEGRAL MEMBRANE PROTEIN-RELATED"/>
    <property type="match status" value="1"/>
</dbReference>
<dbReference type="Pfam" id="PF07681">
    <property type="entry name" value="DoxX"/>
    <property type="match status" value="1"/>
</dbReference>
<protein>
    <submittedName>
        <fullName evidence="6">DoxX family membrane protein</fullName>
    </submittedName>
</protein>
<keyword evidence="7" id="KW-1185">Reference proteome</keyword>
<evidence type="ECO:0000313" key="6">
    <source>
        <dbReference type="EMBL" id="GAA1920721.1"/>
    </source>
</evidence>
<evidence type="ECO:0000256" key="4">
    <source>
        <dbReference type="ARBA" id="ARBA00023136"/>
    </source>
</evidence>
<gene>
    <name evidence="6" type="ORF">GCM10009716_31720</name>
</gene>
<dbReference type="RefSeq" id="WP_344262829.1">
    <property type="nucleotide sequence ID" value="NZ_BAAAMJ010000031.1"/>
</dbReference>
<reference evidence="6 7" key="1">
    <citation type="journal article" date="2019" name="Int. J. Syst. Evol. Microbiol.">
        <title>The Global Catalogue of Microorganisms (GCM) 10K type strain sequencing project: providing services to taxonomists for standard genome sequencing and annotation.</title>
        <authorList>
            <consortium name="The Broad Institute Genomics Platform"/>
            <consortium name="The Broad Institute Genome Sequencing Center for Infectious Disease"/>
            <person name="Wu L."/>
            <person name="Ma J."/>
        </authorList>
    </citation>
    <scope>NUCLEOTIDE SEQUENCE [LARGE SCALE GENOMIC DNA]</scope>
    <source>
        <strain evidence="6 7">JCM 13581</strain>
    </source>
</reference>
<dbReference type="InterPro" id="IPR032808">
    <property type="entry name" value="DoxX"/>
</dbReference>
<evidence type="ECO:0000256" key="5">
    <source>
        <dbReference type="SAM" id="Phobius"/>
    </source>
</evidence>
<evidence type="ECO:0000256" key="2">
    <source>
        <dbReference type="ARBA" id="ARBA00022692"/>
    </source>
</evidence>